<evidence type="ECO:0000313" key="3">
    <source>
        <dbReference type="Proteomes" id="UP000430508"/>
    </source>
</evidence>
<feature type="chain" id="PRO_5039721003" evidence="1">
    <location>
        <begin position="24"/>
        <end position="210"/>
    </location>
</feature>
<evidence type="ECO:0000256" key="1">
    <source>
        <dbReference type="SAM" id="SignalP"/>
    </source>
</evidence>
<name>A0A857DMY8_9FIRM</name>
<dbReference type="Proteomes" id="UP000430508">
    <property type="component" value="Chromosome"/>
</dbReference>
<evidence type="ECO:0000313" key="2">
    <source>
        <dbReference type="EMBL" id="QHA01725.1"/>
    </source>
</evidence>
<sequence length="210" mass="23079">MSGKKTLLCLFISLTIIVLSGSAAGIASSIKAQSNPDRNLVLLLHSGLASCQNARVKYIIWTEDSSSQKEIENVLQSSGLLWNKAVLSDFANRTAYQYSAELEINQDQEGDVLNTYEVLNLRLSSRETKVYLEESVDQEIDIQRYFKMNIVSIIQQTDIPSLYALSGYTWGSGQGIKAGKDTINIQAVTRKSGDNGGRTVLALPALLEEV</sequence>
<proteinExistence type="predicted"/>
<dbReference type="AlphaFoldDB" id="A0A857DMY8"/>
<protein>
    <submittedName>
        <fullName evidence="2">Uncharacterized protein</fullName>
    </submittedName>
</protein>
<reference evidence="2 3" key="1">
    <citation type="submission" date="2019-12" db="EMBL/GenBank/DDBJ databases">
        <title>Sequence classification of anaerobic respiratory reductive dehalogenases: First we see many, then we see few.</title>
        <authorList>
            <person name="Molenda O."/>
            <person name="Puentes Jacome L.A."/>
            <person name="Cao X."/>
            <person name="Nesbo C.L."/>
            <person name="Tang S."/>
            <person name="Morson N."/>
            <person name="Patron J."/>
            <person name="Lomheim L."/>
            <person name="Wishart D.S."/>
            <person name="Edwards E.A."/>
        </authorList>
    </citation>
    <scope>NUCLEOTIDE SEQUENCE [LARGE SCALE GENOMIC DNA]</scope>
    <source>
        <strain evidence="2 3">12DCA</strain>
    </source>
</reference>
<dbReference type="RefSeq" id="WP_019224983.1">
    <property type="nucleotide sequence ID" value="NZ_CP046996.1"/>
</dbReference>
<organism evidence="2 3">
    <name type="scientific">Dehalobacter restrictus</name>
    <dbReference type="NCBI Taxonomy" id="55583"/>
    <lineage>
        <taxon>Bacteria</taxon>
        <taxon>Bacillati</taxon>
        <taxon>Bacillota</taxon>
        <taxon>Clostridia</taxon>
        <taxon>Eubacteriales</taxon>
        <taxon>Desulfitobacteriaceae</taxon>
        <taxon>Dehalobacter</taxon>
    </lineage>
</organism>
<accession>A0A857DMY8</accession>
<keyword evidence="1" id="KW-0732">Signal</keyword>
<gene>
    <name evidence="2" type="ORF">GQ588_14290</name>
</gene>
<dbReference type="EMBL" id="CP046996">
    <property type="protein sequence ID" value="QHA01725.1"/>
    <property type="molecule type" value="Genomic_DNA"/>
</dbReference>
<feature type="signal peptide" evidence="1">
    <location>
        <begin position="1"/>
        <end position="23"/>
    </location>
</feature>